<evidence type="ECO:0000259" key="4">
    <source>
        <dbReference type="PROSITE" id="PS51371"/>
    </source>
</evidence>
<feature type="repeat" description="PPR" evidence="3">
    <location>
        <begin position="194"/>
        <end position="228"/>
    </location>
</feature>
<dbReference type="Pfam" id="PF13041">
    <property type="entry name" value="PPR_2"/>
    <property type="match status" value="2"/>
</dbReference>
<dbReference type="OrthoDB" id="185373at2759"/>
<dbReference type="InterPro" id="IPR000644">
    <property type="entry name" value="CBS_dom"/>
</dbReference>
<keyword evidence="6" id="KW-1185">Reference proteome</keyword>
<dbReference type="EMBL" id="JAKUCV010004275">
    <property type="protein sequence ID" value="KAJ4835885.1"/>
    <property type="molecule type" value="Genomic_DNA"/>
</dbReference>
<feature type="repeat" description="PPR" evidence="3">
    <location>
        <begin position="83"/>
        <end position="113"/>
    </location>
</feature>
<dbReference type="SUPFAM" id="SSF54631">
    <property type="entry name" value="CBS-domain pair"/>
    <property type="match status" value="1"/>
</dbReference>
<dbReference type="Gene3D" id="1.25.40.10">
    <property type="entry name" value="Tetratricopeptide repeat domain"/>
    <property type="match status" value="2"/>
</dbReference>
<evidence type="ECO:0000256" key="1">
    <source>
        <dbReference type="ARBA" id="ARBA00022737"/>
    </source>
</evidence>
<protein>
    <recommendedName>
        <fullName evidence="4">CBS domain-containing protein</fullName>
    </recommendedName>
</protein>
<dbReference type="Pfam" id="PF12854">
    <property type="entry name" value="PPR_1"/>
    <property type="match status" value="1"/>
</dbReference>
<dbReference type="Gene3D" id="3.10.580.10">
    <property type="entry name" value="CBS-domain"/>
    <property type="match status" value="1"/>
</dbReference>
<evidence type="ECO:0000256" key="3">
    <source>
        <dbReference type="PROSITE-ProRule" id="PRU00708"/>
    </source>
</evidence>
<evidence type="ECO:0000313" key="6">
    <source>
        <dbReference type="Proteomes" id="UP001141552"/>
    </source>
</evidence>
<comment type="caution">
    <text evidence="5">The sequence shown here is derived from an EMBL/GenBank/DDBJ whole genome shotgun (WGS) entry which is preliminary data.</text>
</comment>
<reference evidence="5" key="1">
    <citation type="submission" date="2022-02" db="EMBL/GenBank/DDBJ databases">
        <authorList>
            <person name="Henning P.M."/>
            <person name="McCubbin A.G."/>
            <person name="Shore J.S."/>
        </authorList>
    </citation>
    <scope>NUCLEOTIDE SEQUENCE</scope>
    <source>
        <strain evidence="5">F60SS</strain>
        <tissue evidence="5">Leaves</tissue>
    </source>
</reference>
<dbReference type="InterPro" id="IPR046342">
    <property type="entry name" value="CBS_dom_sf"/>
</dbReference>
<dbReference type="PROSITE" id="PS51371">
    <property type="entry name" value="CBS"/>
    <property type="match status" value="1"/>
</dbReference>
<sequence length="590" mass="65405">MQRVLALSPMAALKLSPPFKVISFSSSFPNRRRLIKTPSHKKKLLVSSLKQLTLRVVQLTRRKQLKQIFNEIETAKRQYGKLNTIVMNAVMEACVHCGDIDSALQLFDEMSESCGVDGVTYATLLKGLGRARKIDEAFQILEAVEQGTAVGNPKLSPPLIVGLLNALIESGNLRRANGLLARYGYLFLKEGNLATLIYNLLMKGYINIGRPKDALALHAEILRAGLTPDRLTYNTLISACVKTQNFDAAIRFMEEMKDKAQTYPKQNLYPDIVTYTTLIQGFGSAGDLVSVQALVLEMKLDNLYIDRTAFTVVVDAFLNCGSTKDALSVFGEVIKLAPVNPDIRPKPCLYLSMMRAFAALGDYNMVKTLHRRMLPDSTGNIAPAVQEETDHLLMEAALNNGQVDVAMKILTNIMQKWKGISWTSRGGMNSLDSLTKTSPFQISLDEPIENIMVPLKAAQPLRGTLELKTVAMRVFRDQVVPVTDEWGCCIGLLHREDCTELNAPLTTMMRSPPPCVTTSTSTGRVIDLMLEKKYRMVVVVKHSELHGSAYISSPRPVGVFTAAQLLKLVEPTSAFPGQELTFFLQTVRQF</sequence>
<dbReference type="Pfam" id="PF01535">
    <property type="entry name" value="PPR"/>
    <property type="match status" value="2"/>
</dbReference>
<dbReference type="InterPro" id="IPR002885">
    <property type="entry name" value="PPR_rpt"/>
</dbReference>
<dbReference type="InterPro" id="IPR044781">
    <property type="entry name" value="At5g10690-like"/>
</dbReference>
<feature type="repeat" description="PPR" evidence="3">
    <location>
        <begin position="117"/>
        <end position="147"/>
    </location>
</feature>
<name>A0A9Q0FQM8_9ROSI</name>
<dbReference type="NCBIfam" id="TIGR00756">
    <property type="entry name" value="PPR"/>
    <property type="match status" value="4"/>
</dbReference>
<feature type="domain" description="CBS" evidence="4">
    <location>
        <begin position="508"/>
        <end position="579"/>
    </location>
</feature>
<dbReference type="Proteomes" id="UP001141552">
    <property type="component" value="Unassembled WGS sequence"/>
</dbReference>
<dbReference type="PANTHER" id="PTHR47581">
    <property type="entry name" value="OS09G0431600 PROTEIN"/>
    <property type="match status" value="1"/>
</dbReference>
<evidence type="ECO:0000256" key="2">
    <source>
        <dbReference type="PROSITE-ProRule" id="PRU00703"/>
    </source>
</evidence>
<keyword evidence="2" id="KW-0129">CBS domain</keyword>
<gene>
    <name evidence="5" type="ORF">Tsubulata_030865</name>
</gene>
<dbReference type="Pfam" id="PF00571">
    <property type="entry name" value="CBS"/>
    <property type="match status" value="1"/>
</dbReference>
<dbReference type="InterPro" id="IPR011990">
    <property type="entry name" value="TPR-like_helical_dom_sf"/>
</dbReference>
<feature type="repeat" description="PPR" evidence="3">
    <location>
        <begin position="271"/>
        <end position="305"/>
    </location>
</feature>
<accession>A0A9Q0FQM8</accession>
<organism evidence="5 6">
    <name type="scientific">Turnera subulata</name>
    <dbReference type="NCBI Taxonomy" id="218843"/>
    <lineage>
        <taxon>Eukaryota</taxon>
        <taxon>Viridiplantae</taxon>
        <taxon>Streptophyta</taxon>
        <taxon>Embryophyta</taxon>
        <taxon>Tracheophyta</taxon>
        <taxon>Spermatophyta</taxon>
        <taxon>Magnoliopsida</taxon>
        <taxon>eudicotyledons</taxon>
        <taxon>Gunneridae</taxon>
        <taxon>Pentapetalae</taxon>
        <taxon>rosids</taxon>
        <taxon>fabids</taxon>
        <taxon>Malpighiales</taxon>
        <taxon>Passifloraceae</taxon>
        <taxon>Turnera</taxon>
    </lineage>
</organism>
<dbReference type="PROSITE" id="PS51375">
    <property type="entry name" value="PPR"/>
    <property type="match status" value="5"/>
</dbReference>
<evidence type="ECO:0000313" key="5">
    <source>
        <dbReference type="EMBL" id="KAJ4835885.1"/>
    </source>
</evidence>
<dbReference type="PANTHER" id="PTHR47581:SF2">
    <property type="entry name" value="OS09G0431600 PROTEIN"/>
    <property type="match status" value="1"/>
</dbReference>
<proteinExistence type="predicted"/>
<dbReference type="AlphaFoldDB" id="A0A9Q0FQM8"/>
<keyword evidence="1" id="KW-0677">Repeat</keyword>
<feature type="repeat" description="PPR" evidence="3">
    <location>
        <begin position="229"/>
        <end position="259"/>
    </location>
</feature>
<reference evidence="5" key="2">
    <citation type="journal article" date="2023" name="Plants (Basel)">
        <title>Annotation of the Turnera subulata (Passifloraceae) Draft Genome Reveals the S-Locus Evolved after the Divergence of Turneroideae from Passifloroideae in a Stepwise Manner.</title>
        <authorList>
            <person name="Henning P.M."/>
            <person name="Roalson E.H."/>
            <person name="Mir W."/>
            <person name="McCubbin A.G."/>
            <person name="Shore J.S."/>
        </authorList>
    </citation>
    <scope>NUCLEOTIDE SEQUENCE</scope>
    <source>
        <strain evidence="5">F60SS</strain>
    </source>
</reference>